<evidence type="ECO:0000259" key="3">
    <source>
        <dbReference type="Pfam" id="PF25871"/>
    </source>
</evidence>
<evidence type="ECO:0000313" key="5">
    <source>
        <dbReference type="Proteomes" id="UP000803844"/>
    </source>
</evidence>
<evidence type="ECO:0000259" key="2">
    <source>
        <dbReference type="Pfam" id="PF17733"/>
    </source>
</evidence>
<dbReference type="GeneID" id="63833301"/>
<dbReference type="PANTHER" id="PTHR36855:SF1">
    <property type="entry name" value="PEROXISOME MEMBRANE ANCHOR PROTEIN PEX14P N-TERMINAL DOMAIN-CONTAINING PROTEIN"/>
    <property type="match status" value="1"/>
</dbReference>
<comment type="caution">
    <text evidence="4">The sequence shown here is derived from an EMBL/GenBank/DDBJ whole genome shotgun (WGS) entry which is preliminary data.</text>
</comment>
<keyword evidence="5" id="KW-1185">Reference proteome</keyword>
<gene>
    <name evidence="4" type="ORF">M406DRAFT_242511</name>
</gene>
<name>A0A9P4Y3N0_CRYP1</name>
<sequence>DGESTLRSFHDYRWDLDKDFLGGLVLALGGHHALAMKASQADIIMHSRIFYFARISGLTVAYATYRAWLREQYLAGQQPRIWEQLLGSETGAGAAHEDPSAPDWMRAAPKGELYVERPSAANEDDEESDHVPYPEKFAAIIQAVQSGEPVEGIIQIPDVVARNPTTTPFGSMQRPRKPWEKDQPVADGTSEARGHGLEGALDQSFPEQEETAE</sequence>
<dbReference type="PANTHER" id="PTHR36855">
    <property type="entry name" value="CHROMOSOME 10, WHOLE GENOME SHOTGUN SEQUENCE"/>
    <property type="match status" value="1"/>
</dbReference>
<organism evidence="4 5">
    <name type="scientific">Cryphonectria parasitica (strain ATCC 38755 / EP155)</name>
    <dbReference type="NCBI Taxonomy" id="660469"/>
    <lineage>
        <taxon>Eukaryota</taxon>
        <taxon>Fungi</taxon>
        <taxon>Dikarya</taxon>
        <taxon>Ascomycota</taxon>
        <taxon>Pezizomycotina</taxon>
        <taxon>Sordariomycetes</taxon>
        <taxon>Sordariomycetidae</taxon>
        <taxon>Diaporthales</taxon>
        <taxon>Cryphonectriaceae</taxon>
        <taxon>Cryphonectria-Endothia species complex</taxon>
        <taxon>Cryphonectria</taxon>
    </lineage>
</organism>
<proteinExistence type="predicted"/>
<dbReference type="OrthoDB" id="9936937at2759"/>
<evidence type="ECO:0000313" key="4">
    <source>
        <dbReference type="EMBL" id="KAF3765865.1"/>
    </source>
</evidence>
<feature type="domain" description="PEX14-like helix-turn-helix" evidence="3">
    <location>
        <begin position="3"/>
        <end position="72"/>
    </location>
</feature>
<dbReference type="InterPro" id="IPR040554">
    <property type="entry name" value="KPWE_PEX14_dom"/>
</dbReference>
<dbReference type="AlphaFoldDB" id="A0A9P4Y3N0"/>
<feature type="compositionally biased region" description="Basic and acidic residues" evidence="1">
    <location>
        <begin position="177"/>
        <end position="196"/>
    </location>
</feature>
<dbReference type="Proteomes" id="UP000803844">
    <property type="component" value="Unassembled WGS sequence"/>
</dbReference>
<dbReference type="Pfam" id="PF25871">
    <property type="entry name" value="HTH_76"/>
    <property type="match status" value="1"/>
</dbReference>
<evidence type="ECO:0000256" key="1">
    <source>
        <dbReference type="SAM" id="MobiDB-lite"/>
    </source>
</evidence>
<feature type="domain" description="Peroxisomal membrane protein PEX14-like KPWE" evidence="2">
    <location>
        <begin position="132"/>
        <end position="181"/>
    </location>
</feature>
<feature type="region of interest" description="Disordered" evidence="1">
    <location>
        <begin position="162"/>
        <end position="213"/>
    </location>
</feature>
<feature type="non-terminal residue" evidence="4">
    <location>
        <position position="1"/>
    </location>
</feature>
<dbReference type="EMBL" id="MU032347">
    <property type="protein sequence ID" value="KAF3765865.1"/>
    <property type="molecule type" value="Genomic_DNA"/>
</dbReference>
<accession>A0A9P4Y3N0</accession>
<feature type="non-terminal residue" evidence="4">
    <location>
        <position position="213"/>
    </location>
</feature>
<dbReference type="InterPro" id="IPR058841">
    <property type="entry name" value="HTH_76"/>
</dbReference>
<reference evidence="4" key="1">
    <citation type="journal article" date="2020" name="Phytopathology">
        <title>Genome sequence of the chestnut blight fungus Cryphonectria parasitica EP155: A fundamental resource for an archetypical invasive plant pathogen.</title>
        <authorList>
            <person name="Crouch J.A."/>
            <person name="Dawe A."/>
            <person name="Aerts A."/>
            <person name="Barry K."/>
            <person name="Churchill A.C.L."/>
            <person name="Grimwood J."/>
            <person name="Hillman B."/>
            <person name="Milgroom M.G."/>
            <person name="Pangilinan J."/>
            <person name="Smith M."/>
            <person name="Salamov A."/>
            <person name="Schmutz J."/>
            <person name="Yadav J."/>
            <person name="Grigoriev I.V."/>
            <person name="Nuss D."/>
        </authorList>
    </citation>
    <scope>NUCLEOTIDE SEQUENCE</scope>
    <source>
        <strain evidence="4">EP155</strain>
    </source>
</reference>
<protein>
    <submittedName>
        <fullName evidence="4">Uncharacterized protein</fullName>
    </submittedName>
</protein>
<dbReference type="Pfam" id="PF17733">
    <property type="entry name" value="KPWE_dom"/>
    <property type="match status" value="1"/>
</dbReference>
<dbReference type="RefSeq" id="XP_040776826.1">
    <property type="nucleotide sequence ID" value="XM_040916172.1"/>
</dbReference>